<feature type="domain" description="PAC" evidence="10">
    <location>
        <begin position="109"/>
        <end position="161"/>
    </location>
</feature>
<dbReference type="InterPro" id="IPR003594">
    <property type="entry name" value="HATPase_dom"/>
</dbReference>
<proteinExistence type="predicted"/>
<gene>
    <name evidence="11" type="ORF">Cflav_PD5722</name>
</gene>
<dbReference type="GO" id="GO:0000156">
    <property type="term" value="F:phosphorelay response regulator activity"/>
    <property type="evidence" value="ECO:0007669"/>
    <property type="project" value="TreeGrafter"/>
</dbReference>
<dbReference type="SUPFAM" id="SSF47384">
    <property type="entry name" value="Homodimeric domain of signal transducing histidine kinase"/>
    <property type="match status" value="1"/>
</dbReference>
<evidence type="ECO:0000256" key="4">
    <source>
        <dbReference type="ARBA" id="ARBA00022679"/>
    </source>
</evidence>
<evidence type="ECO:0000259" key="9">
    <source>
        <dbReference type="PROSITE" id="PS50112"/>
    </source>
</evidence>
<dbReference type="SMART" id="SM00086">
    <property type="entry name" value="PAC"/>
    <property type="match status" value="1"/>
</dbReference>
<dbReference type="GO" id="GO:0000155">
    <property type="term" value="F:phosphorelay sensor kinase activity"/>
    <property type="evidence" value="ECO:0007669"/>
    <property type="project" value="InterPro"/>
</dbReference>
<feature type="domain" description="Histidine kinase" evidence="8">
    <location>
        <begin position="179"/>
        <end position="411"/>
    </location>
</feature>
<dbReference type="InterPro" id="IPR050351">
    <property type="entry name" value="BphY/WalK/GraS-like"/>
</dbReference>
<reference evidence="11 12" key="1">
    <citation type="journal article" date="2011" name="J. Bacteriol.">
        <title>Genome sequence of 'Pedosphaera parvula' Ellin514, an aerobic Verrucomicrobial isolate from pasture soil.</title>
        <authorList>
            <person name="Kant R."/>
            <person name="van Passel M.W."/>
            <person name="Sangwan P."/>
            <person name="Palva A."/>
            <person name="Lucas S."/>
            <person name="Copeland A."/>
            <person name="Lapidus A."/>
            <person name="Glavina Del Rio T."/>
            <person name="Dalin E."/>
            <person name="Tice H."/>
            <person name="Bruce D."/>
            <person name="Goodwin L."/>
            <person name="Pitluck S."/>
            <person name="Chertkov O."/>
            <person name="Larimer F.W."/>
            <person name="Land M.L."/>
            <person name="Hauser L."/>
            <person name="Brettin T.S."/>
            <person name="Detter J.C."/>
            <person name="Han S."/>
            <person name="de Vos W.M."/>
            <person name="Janssen P.H."/>
            <person name="Smidt H."/>
        </authorList>
    </citation>
    <scope>NUCLEOTIDE SEQUENCE [LARGE SCALE GENOMIC DNA]</scope>
    <source>
        <strain evidence="11 12">Ellin514</strain>
    </source>
</reference>
<evidence type="ECO:0000256" key="2">
    <source>
        <dbReference type="ARBA" id="ARBA00012438"/>
    </source>
</evidence>
<dbReference type="PRINTS" id="PR00344">
    <property type="entry name" value="BCTRLSENSOR"/>
</dbReference>
<dbReference type="InterPro" id="IPR036890">
    <property type="entry name" value="HATPase_C_sf"/>
</dbReference>
<dbReference type="Gene3D" id="1.10.287.130">
    <property type="match status" value="1"/>
</dbReference>
<evidence type="ECO:0000259" key="10">
    <source>
        <dbReference type="PROSITE" id="PS50113"/>
    </source>
</evidence>
<dbReference type="Gene3D" id="3.30.565.10">
    <property type="entry name" value="Histidine kinase-like ATPase, C-terminal domain"/>
    <property type="match status" value="1"/>
</dbReference>
<dbReference type="EC" id="2.7.13.3" evidence="2"/>
<evidence type="ECO:0000313" key="12">
    <source>
        <dbReference type="Proteomes" id="UP000003688"/>
    </source>
</evidence>
<dbReference type="InterPro" id="IPR005467">
    <property type="entry name" value="His_kinase_dom"/>
</dbReference>
<dbReference type="PROSITE" id="PS50112">
    <property type="entry name" value="PAS"/>
    <property type="match status" value="1"/>
</dbReference>
<evidence type="ECO:0000313" key="11">
    <source>
        <dbReference type="EMBL" id="EEF63087.1"/>
    </source>
</evidence>
<dbReference type="GO" id="GO:0016020">
    <property type="term" value="C:membrane"/>
    <property type="evidence" value="ECO:0007669"/>
    <property type="project" value="UniProtKB-SubCell"/>
</dbReference>
<dbReference type="SUPFAM" id="SSF55785">
    <property type="entry name" value="PYP-like sensor domain (PAS domain)"/>
    <property type="match status" value="1"/>
</dbReference>
<keyword evidence="7" id="KW-0175">Coiled coil</keyword>
<name>B9XAQ2_PEDPL</name>
<dbReference type="GO" id="GO:0007234">
    <property type="term" value="P:osmosensory signaling via phosphorelay pathway"/>
    <property type="evidence" value="ECO:0007669"/>
    <property type="project" value="TreeGrafter"/>
</dbReference>
<dbReference type="InterPro" id="IPR035965">
    <property type="entry name" value="PAS-like_dom_sf"/>
</dbReference>
<dbReference type="CDD" id="cd00130">
    <property type="entry name" value="PAS"/>
    <property type="match status" value="1"/>
</dbReference>
<evidence type="ECO:0000256" key="1">
    <source>
        <dbReference type="ARBA" id="ARBA00000085"/>
    </source>
</evidence>
<dbReference type="STRING" id="320771.Cflav_PD5722"/>
<dbReference type="Gene3D" id="3.30.450.20">
    <property type="entry name" value="PAS domain"/>
    <property type="match status" value="1"/>
</dbReference>
<accession>B9XAQ2</accession>
<organism evidence="11 12">
    <name type="scientific">Pedosphaera parvula (strain Ellin514)</name>
    <dbReference type="NCBI Taxonomy" id="320771"/>
    <lineage>
        <taxon>Bacteria</taxon>
        <taxon>Pseudomonadati</taxon>
        <taxon>Verrucomicrobiota</taxon>
        <taxon>Pedosphaerae</taxon>
        <taxon>Pedosphaerales</taxon>
        <taxon>Pedosphaeraceae</taxon>
        <taxon>Pedosphaera</taxon>
    </lineage>
</organism>
<feature type="domain" description="PAS" evidence="9">
    <location>
        <begin position="37"/>
        <end position="94"/>
    </location>
</feature>
<evidence type="ECO:0000256" key="3">
    <source>
        <dbReference type="ARBA" id="ARBA00022553"/>
    </source>
</evidence>
<dbReference type="PROSITE" id="PS50113">
    <property type="entry name" value="PAC"/>
    <property type="match status" value="1"/>
</dbReference>
<evidence type="ECO:0000256" key="5">
    <source>
        <dbReference type="ARBA" id="ARBA00022777"/>
    </source>
</evidence>
<evidence type="ECO:0000256" key="6">
    <source>
        <dbReference type="ARBA" id="ARBA00023136"/>
    </source>
</evidence>
<protein>
    <recommendedName>
        <fullName evidence="2">histidine kinase</fullName>
        <ecNumber evidence="2">2.7.13.3</ecNumber>
    </recommendedName>
</protein>
<keyword evidence="5 11" id="KW-0418">Kinase</keyword>
<dbReference type="Pfam" id="PF13426">
    <property type="entry name" value="PAS_9"/>
    <property type="match status" value="1"/>
</dbReference>
<dbReference type="InterPro" id="IPR004358">
    <property type="entry name" value="Sig_transdc_His_kin-like_C"/>
</dbReference>
<dbReference type="InterPro" id="IPR001610">
    <property type="entry name" value="PAC"/>
</dbReference>
<dbReference type="PANTHER" id="PTHR42878">
    <property type="entry name" value="TWO-COMPONENT HISTIDINE KINASE"/>
    <property type="match status" value="1"/>
</dbReference>
<dbReference type="EMBL" id="ABOX02000002">
    <property type="protein sequence ID" value="EEF63087.1"/>
    <property type="molecule type" value="Genomic_DNA"/>
</dbReference>
<dbReference type="FunFam" id="3.30.565.10:FF:000006">
    <property type="entry name" value="Sensor histidine kinase WalK"/>
    <property type="match status" value="1"/>
</dbReference>
<dbReference type="InterPro" id="IPR036097">
    <property type="entry name" value="HisK_dim/P_sf"/>
</dbReference>
<dbReference type="InterPro" id="IPR000700">
    <property type="entry name" value="PAS-assoc_C"/>
</dbReference>
<dbReference type="InterPro" id="IPR003661">
    <property type="entry name" value="HisK_dim/P_dom"/>
</dbReference>
<dbReference type="SMART" id="SM00387">
    <property type="entry name" value="HATPase_c"/>
    <property type="match status" value="1"/>
</dbReference>
<dbReference type="PROSITE" id="PS50109">
    <property type="entry name" value="HIS_KIN"/>
    <property type="match status" value="1"/>
</dbReference>
<sequence>MFTAMADYSKWTKEQLIERLKALDAGSDSGPLAPVKELQELKAALDAHSIVAITDARGRITYANDKFCELSKYSRDELIGQDHRIINSGYHPREFFNHLWTTIGSGNVWKGDLRNRAKDGSIYWVATTIFPFLDANGKPQQYIAIRTDITQRKRDEEQLEQLAQSLAEKNKELETIVYVASHDLRSPLVNIQGFSKELSVSCRHLQSLLGSANGFQSSPELRMILNEDIPEALDFIQAGVTKIDILLSGFLRFSRLGRAALKIEPLDMSGMLASIAQTMEFQLKQSGAILRLNPLPECLGDAILVNQVFSNLLDNALKYLDPNRAGVIEVSGNVENGRSNFRVKDNGIGIAAEHQAKVFEIFHRLNPKTTSGEGLGLTIAQRILERQDGKIWVESKPDSGSSFFVSLPATVRNKE</sequence>
<keyword evidence="4" id="KW-0808">Transferase</keyword>
<dbReference type="AlphaFoldDB" id="B9XAQ2"/>
<dbReference type="SUPFAM" id="SSF55874">
    <property type="entry name" value="ATPase domain of HSP90 chaperone/DNA topoisomerase II/histidine kinase"/>
    <property type="match status" value="1"/>
</dbReference>
<keyword evidence="12" id="KW-1185">Reference proteome</keyword>
<comment type="caution">
    <text evidence="11">The sequence shown here is derived from an EMBL/GenBank/DDBJ whole genome shotgun (WGS) entry which is preliminary data.</text>
</comment>
<comment type="catalytic activity">
    <reaction evidence="1">
        <text>ATP + protein L-histidine = ADP + protein N-phospho-L-histidine.</text>
        <dbReference type="EC" id="2.7.13.3"/>
    </reaction>
</comment>
<dbReference type="Proteomes" id="UP000003688">
    <property type="component" value="Unassembled WGS sequence"/>
</dbReference>
<dbReference type="SMART" id="SM00091">
    <property type="entry name" value="PAS"/>
    <property type="match status" value="1"/>
</dbReference>
<dbReference type="InterPro" id="IPR000014">
    <property type="entry name" value="PAS"/>
</dbReference>
<dbReference type="GO" id="GO:0030295">
    <property type="term" value="F:protein kinase activator activity"/>
    <property type="evidence" value="ECO:0007669"/>
    <property type="project" value="TreeGrafter"/>
</dbReference>
<dbReference type="Pfam" id="PF02518">
    <property type="entry name" value="HATPase_c"/>
    <property type="match status" value="1"/>
</dbReference>
<dbReference type="NCBIfam" id="TIGR00229">
    <property type="entry name" value="sensory_box"/>
    <property type="match status" value="1"/>
</dbReference>
<keyword evidence="6" id="KW-0472">Membrane</keyword>
<evidence type="ECO:0000256" key="7">
    <source>
        <dbReference type="SAM" id="Coils"/>
    </source>
</evidence>
<dbReference type="PANTHER" id="PTHR42878:SF15">
    <property type="entry name" value="BACTERIOPHYTOCHROME"/>
    <property type="match status" value="1"/>
</dbReference>
<evidence type="ECO:0000259" key="8">
    <source>
        <dbReference type="PROSITE" id="PS50109"/>
    </source>
</evidence>
<keyword evidence="3" id="KW-0597">Phosphoprotein</keyword>
<feature type="coiled-coil region" evidence="7">
    <location>
        <begin position="149"/>
        <end position="176"/>
    </location>
</feature>
<dbReference type="CDD" id="cd00082">
    <property type="entry name" value="HisKA"/>
    <property type="match status" value="1"/>
</dbReference>